<organism evidence="7 8">
    <name type="scientific">Zasmidium cellare ATCC 36951</name>
    <dbReference type="NCBI Taxonomy" id="1080233"/>
    <lineage>
        <taxon>Eukaryota</taxon>
        <taxon>Fungi</taxon>
        <taxon>Dikarya</taxon>
        <taxon>Ascomycota</taxon>
        <taxon>Pezizomycotina</taxon>
        <taxon>Dothideomycetes</taxon>
        <taxon>Dothideomycetidae</taxon>
        <taxon>Mycosphaerellales</taxon>
        <taxon>Mycosphaerellaceae</taxon>
        <taxon>Zasmidium</taxon>
    </lineage>
</organism>
<dbReference type="Gene3D" id="3.40.50.880">
    <property type="match status" value="1"/>
</dbReference>
<dbReference type="CDD" id="cd03141">
    <property type="entry name" value="GATase1_Hsp31_like"/>
    <property type="match status" value="1"/>
</dbReference>
<evidence type="ECO:0000313" key="7">
    <source>
        <dbReference type="EMBL" id="KAF2160306.1"/>
    </source>
</evidence>
<evidence type="ECO:0000259" key="6">
    <source>
        <dbReference type="Pfam" id="PF01965"/>
    </source>
</evidence>
<sequence length="243" mass="26047">MSSLIDKAKSALSGHKKPKVLFVLTSHDKMGNTGNPTGWYLPEFAHPYYKLEGKADITIASPKGGEAPLDPSSVEMFKEDAESTKFLKEKESLWKNTEKLSNFLSKADEFDAVFYVGGHGPMFDLATDPESQKIISDFYEKGKVVSAVCHGPAALANVKLSDGSYLVSGQEVTGFTNTEEDQVGLSSAMPFLLETKLQENGGKFVKAEPWAAKVVASGKGNKLITGQNPASAGPIGEAILKAI</sequence>
<dbReference type="RefSeq" id="XP_033661195.1">
    <property type="nucleotide sequence ID" value="XM_033814348.1"/>
</dbReference>
<dbReference type="AlphaFoldDB" id="A0A6A6C4K8"/>
<dbReference type="EMBL" id="ML993627">
    <property type="protein sequence ID" value="KAF2160306.1"/>
    <property type="molecule type" value="Genomic_DNA"/>
</dbReference>
<reference evidence="7" key="1">
    <citation type="journal article" date="2020" name="Stud. Mycol.">
        <title>101 Dothideomycetes genomes: a test case for predicting lifestyles and emergence of pathogens.</title>
        <authorList>
            <person name="Haridas S."/>
            <person name="Albert R."/>
            <person name="Binder M."/>
            <person name="Bloem J."/>
            <person name="Labutti K."/>
            <person name="Salamov A."/>
            <person name="Andreopoulos B."/>
            <person name="Baker S."/>
            <person name="Barry K."/>
            <person name="Bills G."/>
            <person name="Bluhm B."/>
            <person name="Cannon C."/>
            <person name="Castanera R."/>
            <person name="Culley D."/>
            <person name="Daum C."/>
            <person name="Ezra D."/>
            <person name="Gonzalez J."/>
            <person name="Henrissat B."/>
            <person name="Kuo A."/>
            <person name="Liang C."/>
            <person name="Lipzen A."/>
            <person name="Lutzoni F."/>
            <person name="Magnuson J."/>
            <person name="Mondo S."/>
            <person name="Nolan M."/>
            <person name="Ohm R."/>
            <person name="Pangilinan J."/>
            <person name="Park H.-J."/>
            <person name="Ramirez L."/>
            <person name="Alfaro M."/>
            <person name="Sun H."/>
            <person name="Tritt A."/>
            <person name="Yoshinaga Y."/>
            <person name="Zwiers L.-H."/>
            <person name="Turgeon B."/>
            <person name="Goodwin S."/>
            <person name="Spatafora J."/>
            <person name="Crous P."/>
            <person name="Grigoriev I."/>
        </authorList>
    </citation>
    <scope>NUCLEOTIDE SEQUENCE</scope>
    <source>
        <strain evidence="7">ATCC 36951</strain>
    </source>
</reference>
<dbReference type="OrthoDB" id="543156at2759"/>
<dbReference type="GO" id="GO:0005737">
    <property type="term" value="C:cytoplasm"/>
    <property type="evidence" value="ECO:0007669"/>
    <property type="project" value="TreeGrafter"/>
</dbReference>
<dbReference type="InterPro" id="IPR029062">
    <property type="entry name" value="Class_I_gatase-like"/>
</dbReference>
<protein>
    <recommendedName>
        <fullName evidence="1">D-lactate dehydratase</fullName>
        <ecNumber evidence="1">4.2.1.130</ecNumber>
    </recommendedName>
</protein>
<evidence type="ECO:0000256" key="3">
    <source>
        <dbReference type="ARBA" id="ARBA00023239"/>
    </source>
</evidence>
<dbReference type="Proteomes" id="UP000799537">
    <property type="component" value="Unassembled WGS sequence"/>
</dbReference>
<keyword evidence="2" id="KW-0346">Stress response</keyword>
<keyword evidence="8" id="KW-1185">Reference proteome</keyword>
<dbReference type="GO" id="GO:0019172">
    <property type="term" value="F:glyoxalase III activity"/>
    <property type="evidence" value="ECO:0007669"/>
    <property type="project" value="UniProtKB-EC"/>
</dbReference>
<dbReference type="PANTHER" id="PTHR48094">
    <property type="entry name" value="PROTEIN/NUCLEIC ACID DEGLYCASE DJ-1-RELATED"/>
    <property type="match status" value="1"/>
</dbReference>
<dbReference type="InterPro" id="IPR002818">
    <property type="entry name" value="DJ-1/PfpI"/>
</dbReference>
<dbReference type="SUPFAM" id="SSF52317">
    <property type="entry name" value="Class I glutamine amidotransferase-like"/>
    <property type="match status" value="1"/>
</dbReference>
<dbReference type="PANTHER" id="PTHR48094:SF11">
    <property type="entry name" value="GLUTATHIONE-INDEPENDENT GLYOXALASE HSP31-RELATED"/>
    <property type="match status" value="1"/>
</dbReference>
<evidence type="ECO:0000313" key="8">
    <source>
        <dbReference type="Proteomes" id="UP000799537"/>
    </source>
</evidence>
<evidence type="ECO:0000256" key="5">
    <source>
        <dbReference type="ARBA" id="ARBA00048082"/>
    </source>
</evidence>
<proteinExistence type="inferred from homology"/>
<dbReference type="Pfam" id="PF01965">
    <property type="entry name" value="DJ-1_PfpI"/>
    <property type="match status" value="1"/>
</dbReference>
<name>A0A6A6C4K8_ZASCE</name>
<dbReference type="GO" id="GO:0019243">
    <property type="term" value="P:methylglyoxal catabolic process to D-lactate via S-lactoyl-glutathione"/>
    <property type="evidence" value="ECO:0007669"/>
    <property type="project" value="TreeGrafter"/>
</dbReference>
<gene>
    <name evidence="7" type="ORF">M409DRAFT_60010</name>
</gene>
<dbReference type="EC" id="4.2.1.130" evidence="1"/>
<feature type="domain" description="DJ-1/PfpI" evidence="6">
    <location>
        <begin position="106"/>
        <end position="240"/>
    </location>
</feature>
<evidence type="ECO:0000256" key="4">
    <source>
        <dbReference type="ARBA" id="ARBA00038493"/>
    </source>
</evidence>
<dbReference type="GeneID" id="54567620"/>
<comment type="similarity">
    <text evidence="4">Belongs to the peptidase C56 family. HSP31-like subfamily.</text>
</comment>
<accession>A0A6A6C4K8</accession>
<evidence type="ECO:0000256" key="1">
    <source>
        <dbReference type="ARBA" id="ARBA00013134"/>
    </source>
</evidence>
<dbReference type="InterPro" id="IPR050325">
    <property type="entry name" value="Prot/Nucl_acid_deglycase"/>
</dbReference>
<evidence type="ECO:0000256" key="2">
    <source>
        <dbReference type="ARBA" id="ARBA00023016"/>
    </source>
</evidence>
<comment type="catalytic activity">
    <reaction evidence="5">
        <text>methylglyoxal + H2O = (R)-lactate + H(+)</text>
        <dbReference type="Rhea" id="RHEA:27754"/>
        <dbReference type="ChEBI" id="CHEBI:15377"/>
        <dbReference type="ChEBI" id="CHEBI:15378"/>
        <dbReference type="ChEBI" id="CHEBI:16004"/>
        <dbReference type="ChEBI" id="CHEBI:17158"/>
        <dbReference type="EC" id="4.2.1.130"/>
    </reaction>
</comment>
<keyword evidence="3" id="KW-0456">Lyase</keyword>